<dbReference type="PANTHER" id="PTHR34580:SF1">
    <property type="entry name" value="PROTEIN PAFC"/>
    <property type="match status" value="1"/>
</dbReference>
<evidence type="ECO:0000313" key="3">
    <source>
        <dbReference type="EMBL" id="AXA35238.1"/>
    </source>
</evidence>
<organism evidence="3 4">
    <name type="scientific">Sumerlaea chitinivorans</name>
    <dbReference type="NCBI Taxonomy" id="2250252"/>
    <lineage>
        <taxon>Bacteria</taxon>
        <taxon>Candidatus Sumerlaeota</taxon>
        <taxon>Candidatus Sumerlaeia</taxon>
        <taxon>Candidatus Sumerlaeales</taxon>
        <taxon>Candidatus Sumerlaeaceae</taxon>
        <taxon>Candidatus Sumerlaea</taxon>
    </lineage>
</organism>
<dbReference type="PIRSF" id="PIRSF016838">
    <property type="entry name" value="PafC"/>
    <property type="match status" value="1"/>
</dbReference>
<dbReference type="InterPro" id="IPR028349">
    <property type="entry name" value="PafC-like"/>
</dbReference>
<sequence length="345" mass="39361">MREGRYSRHLRILSFVLSSRGKTIPEIERILREDGFEVCSRTIRRDLQMLQNAGFPIYTEKTARGTVWKITDGFKNTPPIPISLLQAFALVVAERSFAAFGNTFVAEQIASLLKEVRCKHTPEFEKALQTLEEGIFAQPTTPFSRPLPESVYDTLVRAIREQVKVKVEYQNASGVKSKDRILAPLKLVLAGQQLYLAAYCYAKKGMRWFKLSRLLAVKLTGESFVPKPEWDEQIKRNTTNVMGVFPAEPVEVELEIDDKLRQYFEEAPLHASQKITRVRGATHLILRVGINETLVHELMGFGTRVRVVRPAELAYLLLERHTAAIEFQKQLLDNQDSGELALEFE</sequence>
<protein>
    <submittedName>
        <fullName evidence="3">Transcriptional regulator, DeoR family</fullName>
    </submittedName>
</protein>
<proteinExistence type="predicted"/>
<gene>
    <name evidence="3" type="ORF">BRCON_0461</name>
</gene>
<dbReference type="Pfam" id="PF25583">
    <property type="entry name" value="WCX"/>
    <property type="match status" value="1"/>
</dbReference>
<dbReference type="InterPro" id="IPR057727">
    <property type="entry name" value="WCX_dom"/>
</dbReference>
<dbReference type="PANTHER" id="PTHR34580">
    <property type="match status" value="1"/>
</dbReference>
<evidence type="ECO:0000313" key="4">
    <source>
        <dbReference type="Proteomes" id="UP000262583"/>
    </source>
</evidence>
<evidence type="ECO:0000259" key="1">
    <source>
        <dbReference type="Pfam" id="PF13280"/>
    </source>
</evidence>
<accession>A0A2Z4Y311</accession>
<dbReference type="InterPro" id="IPR036390">
    <property type="entry name" value="WH_DNA-bd_sf"/>
</dbReference>
<dbReference type="Proteomes" id="UP000262583">
    <property type="component" value="Chromosome"/>
</dbReference>
<dbReference type="InterPro" id="IPR026881">
    <property type="entry name" value="WYL_dom"/>
</dbReference>
<dbReference type="InterPro" id="IPR051534">
    <property type="entry name" value="CBASS_pafABC_assoc_protein"/>
</dbReference>
<dbReference type="PROSITE" id="PS52050">
    <property type="entry name" value="WYL"/>
    <property type="match status" value="1"/>
</dbReference>
<dbReference type="SUPFAM" id="SSF46785">
    <property type="entry name" value="Winged helix' DNA-binding domain"/>
    <property type="match status" value="1"/>
</dbReference>
<evidence type="ECO:0000259" key="2">
    <source>
        <dbReference type="Pfam" id="PF25583"/>
    </source>
</evidence>
<feature type="domain" description="WYL" evidence="1">
    <location>
        <begin position="151"/>
        <end position="218"/>
    </location>
</feature>
<reference evidence="3 4" key="1">
    <citation type="submission" date="2018-05" db="EMBL/GenBank/DDBJ databases">
        <title>A metagenomic window into the 2 km-deep terrestrial subsurface aquifer revealed taxonomically and functionally diverse microbial community comprising novel uncultured bacterial lineages.</title>
        <authorList>
            <person name="Kadnikov V.V."/>
            <person name="Mardanov A.V."/>
            <person name="Beletsky A.V."/>
            <person name="Banks D."/>
            <person name="Pimenov N.V."/>
            <person name="Frank Y.A."/>
            <person name="Karnachuk O.V."/>
            <person name="Ravin N.V."/>
        </authorList>
    </citation>
    <scope>NUCLEOTIDE SEQUENCE [LARGE SCALE GENOMIC DNA]</scope>
    <source>
        <strain evidence="3">BY</strain>
    </source>
</reference>
<dbReference type="AlphaFoldDB" id="A0A2Z4Y311"/>
<dbReference type="Pfam" id="PF13280">
    <property type="entry name" value="WYL"/>
    <property type="match status" value="1"/>
</dbReference>
<dbReference type="EMBL" id="CP030759">
    <property type="protein sequence ID" value="AXA35238.1"/>
    <property type="molecule type" value="Genomic_DNA"/>
</dbReference>
<feature type="domain" description="WCX" evidence="2">
    <location>
        <begin position="248"/>
        <end position="324"/>
    </location>
</feature>
<name>A0A2Z4Y311_SUMC1</name>
<dbReference type="KEGG" id="schv:BRCON_0461"/>